<evidence type="ECO:0000313" key="3">
    <source>
        <dbReference type="EMBL" id="KAL3420213.1"/>
    </source>
</evidence>
<dbReference type="CDD" id="cd01908">
    <property type="entry name" value="YafJ"/>
    <property type="match status" value="1"/>
</dbReference>
<feature type="compositionally biased region" description="Basic and acidic residues" evidence="1">
    <location>
        <begin position="276"/>
        <end position="298"/>
    </location>
</feature>
<dbReference type="InterPro" id="IPR052373">
    <property type="entry name" value="Gamma-glu_amide_hydrolase"/>
</dbReference>
<organism evidence="3 4">
    <name type="scientific">Phlyctema vagabunda</name>
    <dbReference type="NCBI Taxonomy" id="108571"/>
    <lineage>
        <taxon>Eukaryota</taxon>
        <taxon>Fungi</taxon>
        <taxon>Dikarya</taxon>
        <taxon>Ascomycota</taxon>
        <taxon>Pezizomycotina</taxon>
        <taxon>Leotiomycetes</taxon>
        <taxon>Helotiales</taxon>
        <taxon>Dermateaceae</taxon>
        <taxon>Phlyctema</taxon>
    </lineage>
</organism>
<dbReference type="SUPFAM" id="SSF56235">
    <property type="entry name" value="N-terminal nucleophile aminohydrolases (Ntn hydrolases)"/>
    <property type="match status" value="1"/>
</dbReference>
<dbReference type="InterPro" id="IPR017932">
    <property type="entry name" value="GATase_2_dom"/>
</dbReference>
<dbReference type="InterPro" id="IPR029055">
    <property type="entry name" value="Ntn_hydrolases_N"/>
</dbReference>
<dbReference type="Pfam" id="PF13522">
    <property type="entry name" value="GATase_6"/>
    <property type="match status" value="1"/>
</dbReference>
<evidence type="ECO:0000259" key="2">
    <source>
        <dbReference type="PROSITE" id="PS51278"/>
    </source>
</evidence>
<keyword evidence="3" id="KW-0315">Glutamine amidotransferase</keyword>
<proteinExistence type="predicted"/>
<dbReference type="PROSITE" id="PS51278">
    <property type="entry name" value="GATASE_TYPE_2"/>
    <property type="match status" value="1"/>
</dbReference>
<dbReference type="Proteomes" id="UP001629113">
    <property type="component" value="Unassembled WGS sequence"/>
</dbReference>
<keyword evidence="4" id="KW-1185">Reference proteome</keyword>
<dbReference type="EMBL" id="JBFCZG010000007">
    <property type="protein sequence ID" value="KAL3420213.1"/>
    <property type="molecule type" value="Genomic_DNA"/>
</dbReference>
<evidence type="ECO:0000313" key="4">
    <source>
        <dbReference type="Proteomes" id="UP001629113"/>
    </source>
</evidence>
<comment type="caution">
    <text evidence="3">The sequence shown here is derived from an EMBL/GenBank/DDBJ whole genome shotgun (WGS) entry which is preliminary data.</text>
</comment>
<accession>A0ABR4PA71</accession>
<feature type="region of interest" description="Disordered" evidence="1">
    <location>
        <begin position="276"/>
        <end position="318"/>
    </location>
</feature>
<dbReference type="Gene3D" id="3.60.20.10">
    <property type="entry name" value="Glutamine Phosphoribosylpyrophosphate, subunit 1, domain 1"/>
    <property type="match status" value="1"/>
</dbReference>
<sequence>MQLGPSKLTSTAPAHALSKQVHEHYLPQLLSHDPSIHAEPTTEAEITTRNRLFNVDGFGMAWYTSTISAFSPAKTTSQQPELYPALYKSIQPPLHDSNFRSICRNTSSEVVFAHIRAATATAITPTNNHPFTFGIHTVMHNGYISDFPKIKRHMCEAMTQEAYENIQGGTDTEHFAALLISFLCPTTSTSEGSGTPDAWEKHHSLEQIKKALQQTIAKIIELQQDVLADRAEPNDLNIAITDGKVLVASRFRNHATEQPPSLYYSTQAGVTLNRQFPDHPDGARGPHGSAEKHGHVKEPAQGAEGHNPHAKRNAGEHGNHVIIASEPTTYKNKEWSLIEKNRIVLVDSHGKVDIQEI</sequence>
<dbReference type="PANTHER" id="PTHR43187:SF1">
    <property type="entry name" value="GLUTAMINE AMIDOTRANSFERASE DUG3-RELATED"/>
    <property type="match status" value="1"/>
</dbReference>
<name>A0ABR4PA71_9HELO</name>
<gene>
    <name evidence="3" type="ORF">PVAG01_08712</name>
</gene>
<reference evidence="3 4" key="1">
    <citation type="submission" date="2024-06" db="EMBL/GenBank/DDBJ databases">
        <title>Complete genome of Phlyctema vagabunda strain 19-DSS-EL-015.</title>
        <authorList>
            <person name="Fiorenzani C."/>
        </authorList>
    </citation>
    <scope>NUCLEOTIDE SEQUENCE [LARGE SCALE GENOMIC DNA]</scope>
    <source>
        <strain evidence="3 4">19-DSS-EL-015</strain>
    </source>
</reference>
<protein>
    <submittedName>
        <fullName evidence="3">Glutamine amidotransferase class-II</fullName>
    </submittedName>
</protein>
<feature type="domain" description="Glutamine amidotransferase type-2" evidence="2">
    <location>
        <begin position="1"/>
        <end position="357"/>
    </location>
</feature>
<dbReference type="PANTHER" id="PTHR43187">
    <property type="entry name" value="GLUTAMINE AMIDOTRANSFERASE DUG3-RELATED"/>
    <property type="match status" value="1"/>
</dbReference>
<evidence type="ECO:0000256" key="1">
    <source>
        <dbReference type="SAM" id="MobiDB-lite"/>
    </source>
</evidence>